<evidence type="ECO:0000313" key="3">
    <source>
        <dbReference type="Proteomes" id="UP000689195"/>
    </source>
</evidence>
<dbReference type="OrthoDB" id="550577at2759"/>
<gene>
    <name evidence="2" type="ORF">PPENT_87.1.T0240171</name>
</gene>
<accession>A0A8S1TQZ7</accession>
<dbReference type="InterPro" id="IPR002044">
    <property type="entry name" value="CBM20"/>
</dbReference>
<proteinExistence type="predicted"/>
<evidence type="ECO:0000313" key="2">
    <source>
        <dbReference type="EMBL" id="CAD8153369.1"/>
    </source>
</evidence>
<dbReference type="GO" id="GO:2001070">
    <property type="term" value="F:starch binding"/>
    <property type="evidence" value="ECO:0007669"/>
    <property type="project" value="InterPro"/>
</dbReference>
<dbReference type="Proteomes" id="UP000689195">
    <property type="component" value="Unassembled WGS sequence"/>
</dbReference>
<protein>
    <recommendedName>
        <fullName evidence="1">CBM20 domain-containing protein</fullName>
    </recommendedName>
</protein>
<sequence length="306" mass="36615">MIRLQIHYKTEFGQALYISGKSKYLGQWNPEQAIRMIWTQNDIWIAEVAYHIMEYKYFISQYDKVQKICWESGPNRVTNKHSIDVWNHRKLCFQCVNPQNFDIYISGSSISMGQFQRRVRMKNKDGISQLKFVINIDDCQIQYQYHIVTKSEFSSPVYKVYLNCQCKQQQYLILEQYYKDALLIFSDGLTKLKQMIFQLNKNICYGYVPLENEDYQALKKANLKTIIEFCNTKEQSLLEQQTKQEDIVHLIVNLYHFKQENFAKRLLQLIQVLIQKYQLLYICNNSLTHLRKYLSVYEKLSFGSQK</sequence>
<evidence type="ECO:0000259" key="1">
    <source>
        <dbReference type="PROSITE" id="PS51166"/>
    </source>
</evidence>
<keyword evidence="3" id="KW-1185">Reference proteome</keyword>
<dbReference type="Pfam" id="PF00686">
    <property type="entry name" value="CBM_20"/>
    <property type="match status" value="1"/>
</dbReference>
<dbReference type="SMART" id="SM01065">
    <property type="entry name" value="CBM_2"/>
    <property type="match status" value="1"/>
</dbReference>
<dbReference type="PROSITE" id="PS51166">
    <property type="entry name" value="CBM20"/>
    <property type="match status" value="1"/>
</dbReference>
<dbReference type="GO" id="GO:0016020">
    <property type="term" value="C:membrane"/>
    <property type="evidence" value="ECO:0007669"/>
    <property type="project" value="TreeGrafter"/>
</dbReference>
<organism evidence="2 3">
    <name type="scientific">Paramecium pentaurelia</name>
    <dbReference type="NCBI Taxonomy" id="43138"/>
    <lineage>
        <taxon>Eukaryota</taxon>
        <taxon>Sar</taxon>
        <taxon>Alveolata</taxon>
        <taxon>Ciliophora</taxon>
        <taxon>Intramacronucleata</taxon>
        <taxon>Oligohymenophorea</taxon>
        <taxon>Peniculida</taxon>
        <taxon>Parameciidae</taxon>
        <taxon>Paramecium</taxon>
    </lineage>
</organism>
<dbReference type="FunFam" id="2.60.40.10:FF:003553">
    <property type="match status" value="1"/>
</dbReference>
<dbReference type="PANTHER" id="PTHR15048">
    <property type="entry name" value="STARCH-BINDING DOMAIN-CONTAINING PROTEIN 1"/>
    <property type="match status" value="1"/>
</dbReference>
<name>A0A8S1TQZ7_9CILI</name>
<dbReference type="PANTHER" id="PTHR15048:SF0">
    <property type="entry name" value="STARCH-BINDING DOMAIN-CONTAINING PROTEIN 1"/>
    <property type="match status" value="1"/>
</dbReference>
<dbReference type="EMBL" id="CAJJDO010000024">
    <property type="protein sequence ID" value="CAD8153369.1"/>
    <property type="molecule type" value="Genomic_DNA"/>
</dbReference>
<feature type="domain" description="CBM20" evidence="1">
    <location>
        <begin position="1"/>
        <end position="100"/>
    </location>
</feature>
<dbReference type="AlphaFoldDB" id="A0A8S1TQZ7"/>
<comment type="caution">
    <text evidence="2">The sequence shown here is derived from an EMBL/GenBank/DDBJ whole genome shotgun (WGS) entry which is preliminary data.</text>
</comment>
<reference evidence="2" key="1">
    <citation type="submission" date="2021-01" db="EMBL/GenBank/DDBJ databases">
        <authorList>
            <consortium name="Genoscope - CEA"/>
            <person name="William W."/>
        </authorList>
    </citation>
    <scope>NUCLEOTIDE SEQUENCE</scope>
</reference>